<protein>
    <submittedName>
        <fullName evidence="1">Uncharacterized protein</fullName>
    </submittedName>
</protein>
<proteinExistence type="predicted"/>
<dbReference type="RefSeq" id="WP_221004929.1">
    <property type="nucleotide sequence ID" value="NZ_CP081150.1"/>
</dbReference>
<gene>
    <name evidence="1" type="ORF">K4H28_09215</name>
</gene>
<organism evidence="1 2">
    <name type="scientific">Deefgea tanakiae</name>
    <dbReference type="NCBI Taxonomy" id="2865840"/>
    <lineage>
        <taxon>Bacteria</taxon>
        <taxon>Pseudomonadati</taxon>
        <taxon>Pseudomonadota</taxon>
        <taxon>Betaproteobacteria</taxon>
        <taxon>Neisseriales</taxon>
        <taxon>Chitinibacteraceae</taxon>
        <taxon>Deefgea</taxon>
    </lineage>
</organism>
<reference evidence="1 2" key="1">
    <citation type="submission" date="2021-08" db="EMBL/GenBank/DDBJ databases">
        <title>complete genome sequencing of Deefgea sp. D25.</title>
        <authorList>
            <person name="Bae J.-W."/>
            <person name="Gim D.-H."/>
        </authorList>
    </citation>
    <scope>NUCLEOTIDE SEQUENCE [LARGE SCALE GENOMIC DNA]</scope>
    <source>
        <strain evidence="1 2">D25</strain>
    </source>
</reference>
<dbReference type="EMBL" id="CP081150">
    <property type="protein sequence ID" value="QZA76523.1"/>
    <property type="molecule type" value="Genomic_DNA"/>
</dbReference>
<evidence type="ECO:0000313" key="2">
    <source>
        <dbReference type="Proteomes" id="UP000825679"/>
    </source>
</evidence>
<keyword evidence="2" id="KW-1185">Reference proteome</keyword>
<evidence type="ECO:0000313" key="1">
    <source>
        <dbReference type="EMBL" id="QZA76523.1"/>
    </source>
</evidence>
<accession>A0ABX8Z668</accession>
<name>A0ABX8Z668_9NEIS</name>
<dbReference type="Proteomes" id="UP000825679">
    <property type="component" value="Chromosome"/>
</dbReference>
<sequence>MKLIALKIDVDSLSAIELGVPRLSQLLSARECGATFFWSLGNEKNGTFLWPARGLRRFQGAGVQALKARFGWKALLRGSFSPSPSLKKSALCAMQALQSSSFEHGLRPTQNYEWQRTIAHWTPTEVASVLQSDIEVFSRLTGQMPVAFSAKSWQGHRGVYRAEQLAQFAFASDTRGVSPYFPVSNAEISRCIQLPVTLPMLEEIQSVSGVDRVEAILALTSQESDFGHVYNAAADFEGVQAVDDFSRLLEGWLAQGYKVVSLGELCRQVKIADVAYHEVEYLPCEGRHGLLATQGRNYPSE</sequence>